<feature type="region of interest" description="Disordered" evidence="1">
    <location>
        <begin position="28"/>
        <end position="54"/>
    </location>
</feature>
<dbReference type="AlphaFoldDB" id="A0A833RG62"/>
<feature type="compositionally biased region" description="Polar residues" evidence="1">
    <location>
        <begin position="28"/>
        <end position="41"/>
    </location>
</feature>
<organism evidence="3 4">
    <name type="scientific">Carex littledalei</name>
    <dbReference type="NCBI Taxonomy" id="544730"/>
    <lineage>
        <taxon>Eukaryota</taxon>
        <taxon>Viridiplantae</taxon>
        <taxon>Streptophyta</taxon>
        <taxon>Embryophyta</taxon>
        <taxon>Tracheophyta</taxon>
        <taxon>Spermatophyta</taxon>
        <taxon>Magnoliopsida</taxon>
        <taxon>Liliopsida</taxon>
        <taxon>Poales</taxon>
        <taxon>Cyperaceae</taxon>
        <taxon>Cyperoideae</taxon>
        <taxon>Cariceae</taxon>
        <taxon>Carex</taxon>
        <taxon>Carex subgen. Euthyceras</taxon>
    </lineage>
</organism>
<dbReference type="InterPro" id="IPR016763">
    <property type="entry name" value="VAP"/>
</dbReference>
<sequence length="131" mass="14287">MDEIPPDTFAKEGDKVIDEMKLRVVYKSSNGRANSESSGLTSPGAGSDDISMLKNPTSQELATIQRLKEERDTTLQLNHQLQHELDMLRRRRNPKAGGGFSFVFAVLVGLLGLFVGLILNLSLAGPTTSTE</sequence>
<dbReference type="PANTHER" id="PTHR10809:SF42">
    <property type="entry name" value="VESICLE-ASSOCIATED PROTEIN 2-1"/>
    <property type="match status" value="1"/>
</dbReference>
<comment type="caution">
    <text evidence="3">The sequence shown here is derived from an EMBL/GenBank/DDBJ whole genome shotgun (WGS) entry which is preliminary data.</text>
</comment>
<reference evidence="3" key="1">
    <citation type="submission" date="2020-01" db="EMBL/GenBank/DDBJ databases">
        <title>Genome sequence of Kobresia littledalei, the first chromosome-level genome in the family Cyperaceae.</title>
        <authorList>
            <person name="Qu G."/>
        </authorList>
    </citation>
    <scope>NUCLEOTIDE SEQUENCE</scope>
    <source>
        <strain evidence="3">C.B.Clarke</strain>
        <tissue evidence="3">Leaf</tissue>
    </source>
</reference>
<protein>
    <submittedName>
        <fullName evidence="3">Vesicle-associated protein 2-1</fullName>
    </submittedName>
</protein>
<gene>
    <name evidence="3" type="ORF">FCM35_KLT16198</name>
</gene>
<dbReference type="GO" id="GO:0061817">
    <property type="term" value="P:endoplasmic reticulum-plasma membrane tethering"/>
    <property type="evidence" value="ECO:0007669"/>
    <property type="project" value="TreeGrafter"/>
</dbReference>
<dbReference type="EMBL" id="SWLB01000003">
    <property type="protein sequence ID" value="KAF3340427.1"/>
    <property type="molecule type" value="Genomic_DNA"/>
</dbReference>
<dbReference type="OrthoDB" id="264603at2759"/>
<dbReference type="PANTHER" id="PTHR10809">
    <property type="entry name" value="VESICLE-ASSOCIATED MEMBRANE PROTEIN-ASSOCIATED PROTEIN"/>
    <property type="match status" value="1"/>
</dbReference>
<accession>A0A833RG62</accession>
<keyword evidence="4" id="KW-1185">Reference proteome</keyword>
<proteinExistence type="predicted"/>
<evidence type="ECO:0000313" key="4">
    <source>
        <dbReference type="Proteomes" id="UP000623129"/>
    </source>
</evidence>
<name>A0A833RG62_9POAL</name>
<dbReference type="GO" id="GO:0005789">
    <property type="term" value="C:endoplasmic reticulum membrane"/>
    <property type="evidence" value="ECO:0007669"/>
    <property type="project" value="InterPro"/>
</dbReference>
<evidence type="ECO:0000256" key="2">
    <source>
        <dbReference type="SAM" id="Phobius"/>
    </source>
</evidence>
<dbReference type="GO" id="GO:0090158">
    <property type="term" value="P:endoplasmic reticulum membrane organization"/>
    <property type="evidence" value="ECO:0007669"/>
    <property type="project" value="TreeGrafter"/>
</dbReference>
<evidence type="ECO:0000313" key="3">
    <source>
        <dbReference type="EMBL" id="KAF3340427.1"/>
    </source>
</evidence>
<feature type="transmembrane region" description="Helical" evidence="2">
    <location>
        <begin position="97"/>
        <end position="119"/>
    </location>
</feature>
<keyword evidence="2" id="KW-0472">Membrane</keyword>
<dbReference type="Proteomes" id="UP000623129">
    <property type="component" value="Unassembled WGS sequence"/>
</dbReference>
<keyword evidence="2" id="KW-1133">Transmembrane helix</keyword>
<dbReference type="GO" id="GO:0005886">
    <property type="term" value="C:plasma membrane"/>
    <property type="evidence" value="ECO:0007669"/>
    <property type="project" value="TreeGrafter"/>
</dbReference>
<keyword evidence="2" id="KW-0812">Transmembrane</keyword>
<evidence type="ECO:0000256" key="1">
    <source>
        <dbReference type="SAM" id="MobiDB-lite"/>
    </source>
</evidence>